<evidence type="ECO:0000256" key="1">
    <source>
        <dbReference type="ARBA" id="ARBA00004651"/>
    </source>
</evidence>
<feature type="transmembrane region" description="Helical" evidence="8">
    <location>
        <begin position="129"/>
        <end position="149"/>
    </location>
</feature>
<comment type="similarity">
    <text evidence="2">Belongs to the binding-protein-dependent transport system permease family. CysTW subfamily.</text>
</comment>
<organism evidence="10 11">
    <name type="scientific">Candidatus Limadaptatus stercorigallinarum</name>
    <dbReference type="NCBI Taxonomy" id="2840845"/>
    <lineage>
        <taxon>Bacteria</taxon>
        <taxon>Bacillati</taxon>
        <taxon>Bacillota</taxon>
        <taxon>Clostridia</taxon>
        <taxon>Eubacteriales</taxon>
        <taxon>Candidatus Limadaptatus</taxon>
    </lineage>
</organism>
<evidence type="ECO:0000256" key="5">
    <source>
        <dbReference type="ARBA" id="ARBA00022692"/>
    </source>
</evidence>
<keyword evidence="4" id="KW-1003">Cell membrane</keyword>
<dbReference type="PROSITE" id="PS50928">
    <property type="entry name" value="ABC_TM1"/>
    <property type="match status" value="1"/>
</dbReference>
<dbReference type="AlphaFoldDB" id="A0A9D1L2I4"/>
<dbReference type="InterPro" id="IPR035906">
    <property type="entry name" value="MetI-like_sf"/>
</dbReference>
<name>A0A9D1L2I4_9FIRM</name>
<evidence type="ECO:0000259" key="9">
    <source>
        <dbReference type="PROSITE" id="PS50928"/>
    </source>
</evidence>
<feature type="transmembrane region" description="Helical" evidence="8">
    <location>
        <begin position="104"/>
        <end position="123"/>
    </location>
</feature>
<sequence length="273" mass="30037">MTAATVAVSRPKRKFKLTKRVFSYPYVLFMLLFVVIPLVMILVNAFLDADNNLTLENFRDFFTDKSSLVILGNSLLVGIITTAICLIIGYPLAYILSKMPSGRVLVLFYVLPMAVNFLIRTLATKAIFIAMDVTLGMGTVLFGMVYNYLPFMILPLHTTLSSIDRSYVEAAQDLGADNSTVLLKTILPLSVSGIISGITMVFIPTISTFAISQLLSNGKIFLFGDSIQMKFEQGLYGVGSIMSLVMLVFVLISNFIISRAGRHGNVSVGRSLW</sequence>
<keyword evidence="6 8" id="KW-1133">Transmembrane helix</keyword>
<accession>A0A9D1L2I4</accession>
<dbReference type="PANTHER" id="PTHR42929">
    <property type="entry name" value="INNER MEMBRANE ABC TRANSPORTER PERMEASE PROTEIN YDCU-RELATED-RELATED"/>
    <property type="match status" value="1"/>
</dbReference>
<evidence type="ECO:0000313" key="11">
    <source>
        <dbReference type="Proteomes" id="UP000824088"/>
    </source>
</evidence>
<gene>
    <name evidence="10" type="ORF">IAD51_01815</name>
</gene>
<dbReference type="Gene3D" id="1.10.3720.10">
    <property type="entry name" value="MetI-like"/>
    <property type="match status" value="1"/>
</dbReference>
<reference evidence="10" key="2">
    <citation type="journal article" date="2021" name="PeerJ">
        <title>Extensive microbial diversity within the chicken gut microbiome revealed by metagenomics and culture.</title>
        <authorList>
            <person name="Gilroy R."/>
            <person name="Ravi A."/>
            <person name="Getino M."/>
            <person name="Pursley I."/>
            <person name="Horton D.L."/>
            <person name="Alikhan N.F."/>
            <person name="Baker D."/>
            <person name="Gharbi K."/>
            <person name="Hall N."/>
            <person name="Watson M."/>
            <person name="Adriaenssens E.M."/>
            <person name="Foster-Nyarko E."/>
            <person name="Jarju S."/>
            <person name="Secka A."/>
            <person name="Antonio M."/>
            <person name="Oren A."/>
            <person name="Chaudhuri R.R."/>
            <person name="La Ragione R."/>
            <person name="Hildebrand F."/>
            <person name="Pallen M.J."/>
        </authorList>
    </citation>
    <scope>NUCLEOTIDE SEQUENCE</scope>
    <source>
        <strain evidence="10">1063</strain>
    </source>
</reference>
<keyword evidence="3 8" id="KW-0813">Transport</keyword>
<dbReference type="InterPro" id="IPR000515">
    <property type="entry name" value="MetI-like"/>
</dbReference>
<dbReference type="Proteomes" id="UP000824088">
    <property type="component" value="Unassembled WGS sequence"/>
</dbReference>
<proteinExistence type="inferred from homology"/>
<evidence type="ECO:0000256" key="3">
    <source>
        <dbReference type="ARBA" id="ARBA00022448"/>
    </source>
</evidence>
<dbReference type="CDD" id="cd06261">
    <property type="entry name" value="TM_PBP2"/>
    <property type="match status" value="1"/>
</dbReference>
<evidence type="ECO:0000256" key="8">
    <source>
        <dbReference type="RuleBase" id="RU363032"/>
    </source>
</evidence>
<feature type="transmembrane region" description="Helical" evidence="8">
    <location>
        <begin position="235"/>
        <end position="257"/>
    </location>
</feature>
<dbReference type="PANTHER" id="PTHR42929:SF1">
    <property type="entry name" value="INNER MEMBRANE ABC TRANSPORTER PERMEASE PROTEIN YDCU-RELATED"/>
    <property type="match status" value="1"/>
</dbReference>
<reference evidence="10" key="1">
    <citation type="submission" date="2020-10" db="EMBL/GenBank/DDBJ databases">
        <authorList>
            <person name="Gilroy R."/>
        </authorList>
    </citation>
    <scope>NUCLEOTIDE SEQUENCE</scope>
    <source>
        <strain evidence="10">1063</strain>
    </source>
</reference>
<feature type="domain" description="ABC transmembrane type-1" evidence="9">
    <location>
        <begin position="71"/>
        <end position="257"/>
    </location>
</feature>
<evidence type="ECO:0000256" key="2">
    <source>
        <dbReference type="ARBA" id="ARBA00007069"/>
    </source>
</evidence>
<comment type="subcellular location">
    <subcellularLocation>
        <location evidence="1 8">Cell membrane</location>
        <topology evidence="1 8">Multi-pass membrane protein</topology>
    </subcellularLocation>
</comment>
<feature type="transmembrane region" description="Helical" evidence="8">
    <location>
        <begin position="194"/>
        <end position="215"/>
    </location>
</feature>
<comment type="caution">
    <text evidence="10">The sequence shown here is derived from an EMBL/GenBank/DDBJ whole genome shotgun (WGS) entry which is preliminary data.</text>
</comment>
<dbReference type="Pfam" id="PF00528">
    <property type="entry name" value="BPD_transp_1"/>
    <property type="match status" value="1"/>
</dbReference>
<dbReference type="GO" id="GO:0055085">
    <property type="term" value="P:transmembrane transport"/>
    <property type="evidence" value="ECO:0007669"/>
    <property type="project" value="InterPro"/>
</dbReference>
<evidence type="ECO:0000313" key="10">
    <source>
        <dbReference type="EMBL" id="HIU20962.1"/>
    </source>
</evidence>
<keyword evidence="7 8" id="KW-0472">Membrane</keyword>
<evidence type="ECO:0000256" key="4">
    <source>
        <dbReference type="ARBA" id="ARBA00022475"/>
    </source>
</evidence>
<dbReference type="GO" id="GO:0005886">
    <property type="term" value="C:plasma membrane"/>
    <property type="evidence" value="ECO:0007669"/>
    <property type="project" value="UniProtKB-SubCell"/>
</dbReference>
<dbReference type="EMBL" id="DVMN01000030">
    <property type="protein sequence ID" value="HIU20962.1"/>
    <property type="molecule type" value="Genomic_DNA"/>
</dbReference>
<protein>
    <submittedName>
        <fullName evidence="10">ABC transporter permease</fullName>
    </submittedName>
</protein>
<evidence type="ECO:0000256" key="7">
    <source>
        <dbReference type="ARBA" id="ARBA00023136"/>
    </source>
</evidence>
<keyword evidence="5 8" id="KW-0812">Transmembrane</keyword>
<feature type="transmembrane region" description="Helical" evidence="8">
    <location>
        <begin position="21"/>
        <end position="47"/>
    </location>
</feature>
<dbReference type="SUPFAM" id="SSF161098">
    <property type="entry name" value="MetI-like"/>
    <property type="match status" value="1"/>
</dbReference>
<feature type="transmembrane region" description="Helical" evidence="8">
    <location>
        <begin position="67"/>
        <end position="92"/>
    </location>
</feature>
<evidence type="ECO:0000256" key="6">
    <source>
        <dbReference type="ARBA" id="ARBA00022989"/>
    </source>
</evidence>